<organism evidence="7 8">
    <name type="scientific">Cadophora malorum</name>
    <dbReference type="NCBI Taxonomy" id="108018"/>
    <lineage>
        <taxon>Eukaryota</taxon>
        <taxon>Fungi</taxon>
        <taxon>Dikarya</taxon>
        <taxon>Ascomycota</taxon>
        <taxon>Pezizomycotina</taxon>
        <taxon>Leotiomycetes</taxon>
        <taxon>Helotiales</taxon>
        <taxon>Ploettnerulaceae</taxon>
        <taxon>Cadophora</taxon>
    </lineage>
</organism>
<dbReference type="Gene3D" id="1.20.58.340">
    <property type="entry name" value="Magnesium transport protein CorA, transmembrane region"/>
    <property type="match status" value="1"/>
</dbReference>
<dbReference type="AlphaFoldDB" id="A0A8H7TL66"/>
<sequence>MTGVLTTEELLKRLDEQHQAYLTTFRQVHEALAKTAAAGQHQILTSPEPTSQETANSHASPSNVMLTRASTFPRPVSPFPPAIQTPTSPGLSVAVTKRHRRSFTELDGERPITVHSSLLTGDSDDSDNDDELYVQTPLPSYKYDYEDLRSHLKTYTFRDHGDILLDTVVHNKRLLYPSLFPEYPEDERWHLSHYSVFDVSTDGAPLSRREVVKDGTTSIDSAVWQAIQDLNADPDSQRPAVGRITIVREPSPVMLGALHLANNKDFDVDELFEYLVEENKTTAHIQGRAFSPDHRRQRTFVFEFDYFTIVGEEVQPMPWQRADSAEKIKRKGEGHIPISRCSSVVALSLGGNPIRKLRNPARKAKTQHGFVYDPWAPWQVLNIQCYPDHKHSMDSHDSTKHYVNGPEAFLHTLLAEFRDAQKRFRDIQKKITNLVIPPADFMFNGDLRDKLLFEDAEFTYSRRYFWAFQTLGLMNDSIKAIMDAYEDTFTDDVWEGKHKSMWPMIDQASHRNSYYLKKMANLKPEFEKEIRSLAKLFEENDDRRKEIRTLRDQLFSGTSVLESRKSVELSGVTILQGHNIKLLTLVSIFFLPLTFVTSVFGMSNMPSEGFKDFTITMVAVCVPFFLLIGSLNTTSGMEFWRSKYHITLAWIFRNPELLLEETPKPDIGNNPGDFRKKRTFSATEATQAINIRKAQINDKRRRSTSSLNSFSIKDQRDPKEQSTTNPTNTPPQIEVSSEEISSGDASQKSADPQSKSVTHVMSPIAPMGRVERPPLRESGSDRRSWWESHSRPEFFGSTEERNGEDCTTHTAGYFLSRPNSTRVEHFSLVGSCFVENNSRWDDFDDKELDEESFKLKDWDALDENRVFSIFALH</sequence>
<protein>
    <submittedName>
        <fullName evidence="7">Uncharacterized protein</fullName>
    </submittedName>
</protein>
<dbReference type="InterPro" id="IPR045863">
    <property type="entry name" value="CorA_TM1_TM2"/>
</dbReference>
<dbReference type="SUPFAM" id="SSF144083">
    <property type="entry name" value="Magnesium transport protein CorA, transmembrane region"/>
    <property type="match status" value="1"/>
</dbReference>
<name>A0A8H7TL66_9HELO</name>
<proteinExistence type="predicted"/>
<dbReference type="EMBL" id="JAFJYH010000069">
    <property type="protein sequence ID" value="KAG4421250.1"/>
    <property type="molecule type" value="Genomic_DNA"/>
</dbReference>
<gene>
    <name evidence="7" type="ORF">IFR04_005661</name>
</gene>
<evidence type="ECO:0000256" key="4">
    <source>
        <dbReference type="ARBA" id="ARBA00023136"/>
    </source>
</evidence>
<feature type="region of interest" description="Disordered" evidence="5">
    <location>
        <begin position="692"/>
        <end position="805"/>
    </location>
</feature>
<dbReference type="GO" id="GO:0046873">
    <property type="term" value="F:metal ion transmembrane transporter activity"/>
    <property type="evidence" value="ECO:0007669"/>
    <property type="project" value="InterPro"/>
</dbReference>
<accession>A0A8H7TL66</accession>
<feature type="transmembrane region" description="Helical" evidence="6">
    <location>
        <begin position="582"/>
        <end position="601"/>
    </location>
</feature>
<dbReference type="Proteomes" id="UP000664132">
    <property type="component" value="Unassembled WGS sequence"/>
</dbReference>
<dbReference type="OrthoDB" id="426293at2759"/>
<comment type="caution">
    <text evidence="7">The sequence shown here is derived from an EMBL/GenBank/DDBJ whole genome shotgun (WGS) entry which is preliminary data.</text>
</comment>
<dbReference type="InterPro" id="IPR002523">
    <property type="entry name" value="MgTranspt_CorA/ZnTranspt_ZntB"/>
</dbReference>
<evidence type="ECO:0000256" key="3">
    <source>
        <dbReference type="ARBA" id="ARBA00022989"/>
    </source>
</evidence>
<comment type="subcellular location">
    <subcellularLocation>
        <location evidence="1">Membrane</location>
        <topology evidence="1">Multi-pass membrane protein</topology>
    </subcellularLocation>
</comment>
<feature type="transmembrane region" description="Helical" evidence="6">
    <location>
        <begin position="613"/>
        <end position="631"/>
    </location>
</feature>
<evidence type="ECO:0000313" key="8">
    <source>
        <dbReference type="Proteomes" id="UP000664132"/>
    </source>
</evidence>
<evidence type="ECO:0000256" key="1">
    <source>
        <dbReference type="ARBA" id="ARBA00004141"/>
    </source>
</evidence>
<reference evidence="7" key="1">
    <citation type="submission" date="2021-02" db="EMBL/GenBank/DDBJ databases">
        <title>Genome sequence Cadophora malorum strain M34.</title>
        <authorList>
            <person name="Stefanovic E."/>
            <person name="Vu D."/>
            <person name="Scully C."/>
            <person name="Dijksterhuis J."/>
            <person name="Roader J."/>
            <person name="Houbraken J."/>
        </authorList>
    </citation>
    <scope>NUCLEOTIDE SEQUENCE</scope>
    <source>
        <strain evidence="7">M34</strain>
    </source>
</reference>
<keyword evidence="4 6" id="KW-0472">Membrane</keyword>
<evidence type="ECO:0000256" key="5">
    <source>
        <dbReference type="SAM" id="MobiDB-lite"/>
    </source>
</evidence>
<evidence type="ECO:0000313" key="7">
    <source>
        <dbReference type="EMBL" id="KAG4421250.1"/>
    </source>
</evidence>
<keyword evidence="2 6" id="KW-0812">Transmembrane</keyword>
<dbReference type="GO" id="GO:0016020">
    <property type="term" value="C:membrane"/>
    <property type="evidence" value="ECO:0007669"/>
    <property type="project" value="UniProtKB-SubCell"/>
</dbReference>
<dbReference type="Pfam" id="PF01544">
    <property type="entry name" value="CorA"/>
    <property type="match status" value="1"/>
</dbReference>
<feature type="compositionally biased region" description="Basic and acidic residues" evidence="5">
    <location>
        <begin position="769"/>
        <end position="805"/>
    </location>
</feature>
<feature type="compositionally biased region" description="Polar residues" evidence="5">
    <location>
        <begin position="734"/>
        <end position="759"/>
    </location>
</feature>
<keyword evidence="8" id="KW-1185">Reference proteome</keyword>
<evidence type="ECO:0000256" key="6">
    <source>
        <dbReference type="SAM" id="Phobius"/>
    </source>
</evidence>
<evidence type="ECO:0000256" key="2">
    <source>
        <dbReference type="ARBA" id="ARBA00022692"/>
    </source>
</evidence>
<keyword evidence="3 6" id="KW-1133">Transmembrane helix</keyword>